<name>A0A9N9JJ37_9GLOM</name>
<accession>A0A9N9JJ37</accession>
<organism evidence="1 2">
    <name type="scientific">Acaulospora morrowiae</name>
    <dbReference type="NCBI Taxonomy" id="94023"/>
    <lineage>
        <taxon>Eukaryota</taxon>
        <taxon>Fungi</taxon>
        <taxon>Fungi incertae sedis</taxon>
        <taxon>Mucoromycota</taxon>
        <taxon>Glomeromycotina</taxon>
        <taxon>Glomeromycetes</taxon>
        <taxon>Diversisporales</taxon>
        <taxon>Acaulosporaceae</taxon>
        <taxon>Acaulospora</taxon>
    </lineage>
</organism>
<evidence type="ECO:0000313" key="2">
    <source>
        <dbReference type="Proteomes" id="UP000789342"/>
    </source>
</evidence>
<feature type="non-terminal residue" evidence="1">
    <location>
        <position position="51"/>
    </location>
</feature>
<keyword evidence="2" id="KW-1185">Reference proteome</keyword>
<reference evidence="1" key="1">
    <citation type="submission" date="2021-06" db="EMBL/GenBank/DDBJ databases">
        <authorList>
            <person name="Kallberg Y."/>
            <person name="Tangrot J."/>
            <person name="Rosling A."/>
        </authorList>
    </citation>
    <scope>NUCLEOTIDE SEQUENCE</scope>
    <source>
        <strain evidence="1">CL551</strain>
    </source>
</reference>
<proteinExistence type="predicted"/>
<dbReference type="EMBL" id="CAJVPV010055783">
    <property type="protein sequence ID" value="CAG8784935.1"/>
    <property type="molecule type" value="Genomic_DNA"/>
</dbReference>
<gene>
    <name evidence="1" type="ORF">AMORRO_LOCUS17631</name>
</gene>
<sequence length="51" mass="5834">MVYDTESHLVGRYDKPNGHIVQGLLYLLHSRNRDVSVMTIVHSITMLLNVP</sequence>
<comment type="caution">
    <text evidence="1">The sequence shown here is derived from an EMBL/GenBank/DDBJ whole genome shotgun (WGS) entry which is preliminary data.</text>
</comment>
<evidence type="ECO:0000313" key="1">
    <source>
        <dbReference type="EMBL" id="CAG8784935.1"/>
    </source>
</evidence>
<dbReference type="AlphaFoldDB" id="A0A9N9JJ37"/>
<protein>
    <submittedName>
        <fullName evidence="1">3033_t:CDS:1</fullName>
    </submittedName>
</protein>
<dbReference type="Proteomes" id="UP000789342">
    <property type="component" value="Unassembled WGS sequence"/>
</dbReference>